<accession>A0A2H1H5I5</accession>
<keyword evidence="3" id="KW-0472">Membrane</keyword>
<dbReference type="Proteomes" id="UP000245764">
    <property type="component" value="Chromosome 12"/>
</dbReference>
<gene>
    <name evidence="4" type="ORF">ZT1E4_G11035</name>
</gene>
<organism evidence="4 5">
    <name type="scientific">Zymoseptoria tritici ST99CH_1E4</name>
    <dbReference type="NCBI Taxonomy" id="1276532"/>
    <lineage>
        <taxon>Eukaryota</taxon>
        <taxon>Fungi</taxon>
        <taxon>Dikarya</taxon>
        <taxon>Ascomycota</taxon>
        <taxon>Pezizomycotina</taxon>
        <taxon>Dothideomycetes</taxon>
        <taxon>Dothideomycetidae</taxon>
        <taxon>Mycosphaerellales</taxon>
        <taxon>Mycosphaerellaceae</taxon>
        <taxon>Zymoseptoria</taxon>
    </lineage>
</organism>
<proteinExistence type="predicted"/>
<evidence type="ECO:0000256" key="2">
    <source>
        <dbReference type="SAM" id="MobiDB-lite"/>
    </source>
</evidence>
<evidence type="ECO:0000256" key="1">
    <source>
        <dbReference type="SAM" id="Coils"/>
    </source>
</evidence>
<feature type="region of interest" description="Disordered" evidence="2">
    <location>
        <begin position="301"/>
        <end position="321"/>
    </location>
</feature>
<reference evidence="5" key="1">
    <citation type="submission" date="2017-05" db="EMBL/GenBank/DDBJ databases">
        <authorList>
            <person name="Song R."/>
            <person name="Chenine A.L."/>
            <person name="Ruprecht R.M."/>
        </authorList>
    </citation>
    <scope>NUCLEOTIDE SEQUENCE [LARGE SCALE GENOMIC DNA]</scope>
</reference>
<evidence type="ECO:0000313" key="5">
    <source>
        <dbReference type="Proteomes" id="UP000245764"/>
    </source>
</evidence>
<keyword evidence="1" id="KW-0175">Coiled coil</keyword>
<sequence>MFFVLMAIGAPLIQTLLDHAPSTSPLFLLLALLDLLATVAIVFYHVQKSPEITAFGILWTESVRLYEVLLCLLACYAESNLFLAEEGAPDIFALLTLINVILFIVFFGVCCELRRVLGYDFAHVKPESGSGLGQSRVPTSRMATDPPTGINDAIAEKDAEIVRLKKDHRAAMTQAGIAHANSITILEQQIENQNTELRTLEEKARTTMESERPSATDLLENAFKMKNGEIAQLKRDHQAALAQARVDGDKKVCRHPLFKEAMATLKAGSEARTEASNLLAISSDTIKKLLAERAALLKSSVTSRQKDKENVDSSYNAGGDLATLRPEAASTTDDTAGLEFKGKVIAIMESGCSVPEHRHLAPDLGTETPTGEDINSNKELCGVSEHKRLCRDPGHNQMKADLIEAAGFIDYVAHALESNDVEKMATLKSSVASRQRNKENVDNGHNAGSGPATLRTGASSTIDDTAGLEFKDLAKLQVNHSLQIIDGSVTIEENQLNDEGDGGELRLSFVSGGAQRSKSG</sequence>
<evidence type="ECO:0000256" key="3">
    <source>
        <dbReference type="SAM" id="Phobius"/>
    </source>
</evidence>
<dbReference type="EMBL" id="LT854264">
    <property type="protein sequence ID" value="SMR61070.1"/>
    <property type="molecule type" value="Genomic_DNA"/>
</dbReference>
<feature type="transmembrane region" description="Helical" evidence="3">
    <location>
        <begin position="91"/>
        <end position="111"/>
    </location>
</feature>
<evidence type="ECO:0000313" key="4">
    <source>
        <dbReference type="EMBL" id="SMR61070.1"/>
    </source>
</evidence>
<feature type="coiled-coil region" evidence="1">
    <location>
        <begin position="183"/>
        <end position="210"/>
    </location>
</feature>
<keyword evidence="3" id="KW-1133">Transmembrane helix</keyword>
<keyword evidence="3" id="KW-0812">Transmembrane</keyword>
<feature type="transmembrane region" description="Helical" evidence="3">
    <location>
        <begin position="27"/>
        <end position="44"/>
    </location>
</feature>
<feature type="transmembrane region" description="Helical" evidence="3">
    <location>
        <begin position="65"/>
        <end position="85"/>
    </location>
</feature>
<protein>
    <submittedName>
        <fullName evidence="4">Uncharacterized protein</fullName>
    </submittedName>
</protein>
<dbReference type="AlphaFoldDB" id="A0A2H1H5I5"/>
<name>A0A2H1H5I5_ZYMTR</name>
<feature type="region of interest" description="Disordered" evidence="2">
    <location>
        <begin position="428"/>
        <end position="458"/>
    </location>
</feature>
<feature type="region of interest" description="Disordered" evidence="2">
    <location>
        <begin position="495"/>
        <end position="520"/>
    </location>
</feature>